<dbReference type="PANTHER" id="PTHR30344">
    <property type="entry name" value="6-PHOSPHOGLUCONOLACTONASE-RELATED"/>
    <property type="match status" value="1"/>
</dbReference>
<dbReference type="FunFam" id="2.130.10.10:FF:000306">
    <property type="entry name" value="3-carboxymuconate cyclase"/>
    <property type="match status" value="1"/>
</dbReference>
<evidence type="ECO:0000313" key="2">
    <source>
        <dbReference type="EMBL" id="PLR86336.1"/>
    </source>
</evidence>
<dbReference type="Proteomes" id="UP000234951">
    <property type="component" value="Unassembled WGS sequence"/>
</dbReference>
<dbReference type="SUPFAM" id="SSF51004">
    <property type="entry name" value="C-terminal (heme d1) domain of cytochrome cd1-nitrite reductase"/>
    <property type="match status" value="1"/>
</dbReference>
<dbReference type="GO" id="GO:0017057">
    <property type="term" value="F:6-phosphogluconolactonase activity"/>
    <property type="evidence" value="ECO:0007669"/>
    <property type="project" value="TreeGrafter"/>
</dbReference>
<dbReference type="Proteomes" id="UP000235114">
    <property type="component" value="Unassembled WGS sequence"/>
</dbReference>
<dbReference type="EMBL" id="PGVA01000003">
    <property type="protein sequence ID" value="PLR86336.1"/>
    <property type="molecule type" value="Genomic_DNA"/>
</dbReference>
<reference evidence="3 5" key="2">
    <citation type="submission" date="2017-12" db="EMBL/GenBank/DDBJ databases">
        <title>Comparative Functional Genomics of Dry Heat Resistant strains isolated from the Viking Spacecraft.</title>
        <authorList>
            <person name="Seuylemezian A."/>
            <person name="Cooper K."/>
            <person name="Vaishampayan P."/>
        </authorList>
    </citation>
    <scope>NUCLEOTIDE SEQUENCE [LARGE SCALE GENOMIC DNA]</scope>
    <source>
        <strain evidence="3 5">ATCC 29669</strain>
    </source>
</reference>
<dbReference type="PANTHER" id="PTHR30344:SF1">
    <property type="entry name" value="6-PHOSPHOGLUCONOLACTONASE"/>
    <property type="match status" value="1"/>
</dbReference>
<name>A0A2N5GS26_9BACI</name>
<evidence type="ECO:0000256" key="1">
    <source>
        <dbReference type="ARBA" id="ARBA00005564"/>
    </source>
</evidence>
<keyword evidence="5" id="KW-1185">Reference proteome</keyword>
<comment type="caution">
    <text evidence="2">The sequence shown here is derived from an EMBL/GenBank/DDBJ whole genome shotgun (WGS) entry which is preliminary data.</text>
</comment>
<sequence length="353" mass="38468">MTNRSKLIGYVGTYTKGDSKGIYTFALDTAQAEISGVTAAAELDNPTYLTISKDNQFLYSVVKEGEAGGVAAFKVTGETGKLQPINSQVSAGSPPCHLSVDSEHRLVMTANYHKGTLESFLLNKENGAVQPASSIIQFEGTGPNKERQEKPHTHYADFTPDGKYIAVVDLGIDKVLTYKENNGVLTEVNSLSVKAGSGPRHLVFHPNQKYAYIMTELSSEVIVVQYNEQDGSFTELQYIATIPNDFTENNQGSAIHISSDGRFVYAANRGHNSIAVFSVNADTGELTFVEHTSTEGDWPRDFVLDPTEKFLVASNQNTSNLVLFVRDEASGKLKLLQADVTVPDPVCVKFLNI</sequence>
<dbReference type="AlphaFoldDB" id="A0A2N5GS26"/>
<evidence type="ECO:0000313" key="3">
    <source>
        <dbReference type="EMBL" id="PLR98569.1"/>
    </source>
</evidence>
<dbReference type="InterPro" id="IPR015943">
    <property type="entry name" value="WD40/YVTN_repeat-like_dom_sf"/>
</dbReference>
<dbReference type="EMBL" id="PGVD01000021">
    <property type="protein sequence ID" value="PLR98569.1"/>
    <property type="molecule type" value="Genomic_DNA"/>
</dbReference>
<accession>A0A2N5GS26</accession>
<dbReference type="OrthoDB" id="9790815at2"/>
<dbReference type="InterPro" id="IPR019405">
    <property type="entry name" value="Lactonase_7-beta_prop"/>
</dbReference>
<protein>
    <submittedName>
        <fullName evidence="2">6-phosphogluconolactonase</fullName>
    </submittedName>
</protein>
<dbReference type="InterPro" id="IPR050282">
    <property type="entry name" value="Cycloisomerase_2"/>
</dbReference>
<dbReference type="Pfam" id="PF10282">
    <property type="entry name" value="Lactonase"/>
    <property type="match status" value="1"/>
</dbReference>
<dbReference type="Gene3D" id="2.130.10.10">
    <property type="entry name" value="YVTN repeat-like/Quinoprotein amine dehydrogenase"/>
    <property type="match status" value="1"/>
</dbReference>
<dbReference type="InterPro" id="IPR011048">
    <property type="entry name" value="Haem_d1_sf"/>
</dbReference>
<dbReference type="RefSeq" id="WP_101575431.1">
    <property type="nucleotide sequence ID" value="NZ_PGVA01000003.1"/>
</dbReference>
<reference evidence="2 4" key="1">
    <citation type="submission" date="2017-11" db="EMBL/GenBank/DDBJ databases">
        <title>Comparitive Functional Genomics of Dry Heat Resistant strains isolated from the Viking Spacecraft.</title>
        <authorList>
            <person name="Seuylemezian A."/>
            <person name="Cooper K."/>
            <person name="Vaishampayan P."/>
        </authorList>
    </citation>
    <scope>NUCLEOTIDE SEQUENCE [LARGE SCALE GENOMIC DNA]</scope>
    <source>
        <strain evidence="2 4">M4.6</strain>
    </source>
</reference>
<dbReference type="GO" id="GO:0005829">
    <property type="term" value="C:cytosol"/>
    <property type="evidence" value="ECO:0007669"/>
    <property type="project" value="TreeGrafter"/>
</dbReference>
<organism evidence="2 4">
    <name type="scientific">Bacillus canaveralius</name>
    <dbReference type="NCBI Taxonomy" id="1403243"/>
    <lineage>
        <taxon>Bacteria</taxon>
        <taxon>Bacillati</taxon>
        <taxon>Bacillota</taxon>
        <taxon>Bacilli</taxon>
        <taxon>Bacillales</taxon>
        <taxon>Bacillaceae</taxon>
        <taxon>Bacillus</taxon>
    </lineage>
</organism>
<evidence type="ECO:0000313" key="4">
    <source>
        <dbReference type="Proteomes" id="UP000234951"/>
    </source>
</evidence>
<proteinExistence type="inferred from homology"/>
<evidence type="ECO:0000313" key="5">
    <source>
        <dbReference type="Proteomes" id="UP000235114"/>
    </source>
</evidence>
<gene>
    <name evidence="2" type="ORF">CU635_01690</name>
    <name evidence="3" type="ORF">CVD25_07535</name>
</gene>
<comment type="similarity">
    <text evidence="1">Belongs to the cycloisomerase 2 family.</text>
</comment>